<protein>
    <submittedName>
        <fullName evidence="1">Uncharacterized protein</fullName>
    </submittedName>
</protein>
<proteinExistence type="predicted"/>
<gene>
    <name evidence="1" type="ORF">T4C_5318</name>
</gene>
<dbReference type="AlphaFoldDB" id="A0A0V1JQT6"/>
<sequence length="248" mass="27266">MPPPKLGNPVETIRSLRGMRTFYGAKEHIDTDKNSDPEAELDSSAAPIIFSGFSAVRLSSFWWLSSISHGVSFDNYVENADDKKQIADDTKQIEDDTKQNRGMKTYGICGSPRVPILQVEKATRSGRIGWIELFVGQFCSMVSCVRWSNSGEGRLCALPAQQSGGECSLPCSLGRWSARFPTLERGKPKLSALKSVFPLLPGEGRLCVLLAQQSGGDFAFFLVFKGEEIRAFHEKNREGGGDFAFSSI</sequence>
<name>A0A0V1JQT6_TRIPS</name>
<reference evidence="1 2" key="1">
    <citation type="submission" date="2015-01" db="EMBL/GenBank/DDBJ databases">
        <title>Evolution of Trichinella species and genotypes.</title>
        <authorList>
            <person name="Korhonen P.K."/>
            <person name="Edoardo P."/>
            <person name="Giuseppe L.R."/>
            <person name="Gasser R.B."/>
        </authorList>
    </citation>
    <scope>NUCLEOTIDE SEQUENCE [LARGE SCALE GENOMIC DNA]</scope>
    <source>
        <strain evidence="1">ISS176</strain>
    </source>
</reference>
<organism evidence="1 2">
    <name type="scientific">Trichinella pseudospiralis</name>
    <name type="common">Parasitic roundworm</name>
    <dbReference type="NCBI Taxonomy" id="6337"/>
    <lineage>
        <taxon>Eukaryota</taxon>
        <taxon>Metazoa</taxon>
        <taxon>Ecdysozoa</taxon>
        <taxon>Nematoda</taxon>
        <taxon>Enoplea</taxon>
        <taxon>Dorylaimia</taxon>
        <taxon>Trichinellida</taxon>
        <taxon>Trichinellidae</taxon>
        <taxon>Trichinella</taxon>
    </lineage>
</organism>
<comment type="caution">
    <text evidence="1">The sequence shown here is derived from an EMBL/GenBank/DDBJ whole genome shotgun (WGS) entry which is preliminary data.</text>
</comment>
<evidence type="ECO:0000313" key="2">
    <source>
        <dbReference type="Proteomes" id="UP000054826"/>
    </source>
</evidence>
<dbReference type="Proteomes" id="UP000054826">
    <property type="component" value="Unassembled WGS sequence"/>
</dbReference>
<dbReference type="EMBL" id="JYDV01000059">
    <property type="protein sequence ID" value="KRZ37324.1"/>
    <property type="molecule type" value="Genomic_DNA"/>
</dbReference>
<evidence type="ECO:0000313" key="1">
    <source>
        <dbReference type="EMBL" id="KRZ37324.1"/>
    </source>
</evidence>
<accession>A0A0V1JQT6</accession>